<dbReference type="InterPro" id="IPR016162">
    <property type="entry name" value="Ald_DH_N"/>
</dbReference>
<comment type="similarity">
    <text evidence="1 4">Belongs to the aldehyde dehydrogenase family.</text>
</comment>
<keyword evidence="7" id="KW-1185">Reference proteome</keyword>
<dbReference type="PANTHER" id="PTHR11699">
    <property type="entry name" value="ALDEHYDE DEHYDROGENASE-RELATED"/>
    <property type="match status" value="1"/>
</dbReference>
<evidence type="ECO:0000313" key="7">
    <source>
        <dbReference type="Proteomes" id="UP000316688"/>
    </source>
</evidence>
<evidence type="ECO:0000313" key="6">
    <source>
        <dbReference type="EMBL" id="TVO63828.1"/>
    </source>
</evidence>
<protein>
    <submittedName>
        <fullName evidence="6">Aldehyde dehydrogenase</fullName>
    </submittedName>
</protein>
<dbReference type="Gene3D" id="3.40.605.10">
    <property type="entry name" value="Aldehyde Dehydrogenase, Chain A, domain 1"/>
    <property type="match status" value="1"/>
</dbReference>
<evidence type="ECO:0000256" key="3">
    <source>
        <dbReference type="PROSITE-ProRule" id="PRU10007"/>
    </source>
</evidence>
<evidence type="ECO:0000256" key="4">
    <source>
        <dbReference type="RuleBase" id="RU003345"/>
    </source>
</evidence>
<feature type="active site" evidence="3">
    <location>
        <position position="246"/>
    </location>
</feature>
<dbReference type="GO" id="GO:0016620">
    <property type="term" value="F:oxidoreductase activity, acting on the aldehyde or oxo group of donors, NAD or NADP as acceptor"/>
    <property type="evidence" value="ECO:0007669"/>
    <property type="project" value="InterPro"/>
</dbReference>
<dbReference type="InterPro" id="IPR016161">
    <property type="entry name" value="Ald_DH/histidinol_DH"/>
</dbReference>
<dbReference type="RefSeq" id="WP_144348346.1">
    <property type="nucleotide sequence ID" value="NZ_VMKP01000004.1"/>
</dbReference>
<dbReference type="InterPro" id="IPR015590">
    <property type="entry name" value="Aldehyde_DH_dom"/>
</dbReference>
<evidence type="ECO:0000256" key="1">
    <source>
        <dbReference type="ARBA" id="ARBA00009986"/>
    </source>
</evidence>
<keyword evidence="2 4" id="KW-0560">Oxidoreductase</keyword>
<evidence type="ECO:0000256" key="2">
    <source>
        <dbReference type="ARBA" id="ARBA00023002"/>
    </source>
</evidence>
<reference evidence="6 7" key="1">
    <citation type="submission" date="2019-07" db="EMBL/GenBank/DDBJ databases">
        <title>Reclasification of Spiribacter aquaticus.</title>
        <authorList>
            <person name="Leon M.J."/>
            <person name="Sanchez-Porro C."/>
            <person name="Ventosa A."/>
        </authorList>
    </citation>
    <scope>NUCLEOTIDE SEQUENCE [LARGE SCALE GENOMIC DNA]</scope>
    <source>
        <strain evidence="6 7">SP30</strain>
    </source>
</reference>
<dbReference type="InterPro" id="IPR029510">
    <property type="entry name" value="Ald_DH_CS_GLU"/>
</dbReference>
<dbReference type="CDD" id="cd07078">
    <property type="entry name" value="ALDH"/>
    <property type="match status" value="1"/>
</dbReference>
<dbReference type="Gene3D" id="3.40.309.10">
    <property type="entry name" value="Aldehyde Dehydrogenase, Chain A, domain 2"/>
    <property type="match status" value="1"/>
</dbReference>
<feature type="domain" description="Aldehyde dehydrogenase" evidence="5">
    <location>
        <begin position="12"/>
        <end position="470"/>
    </location>
</feature>
<dbReference type="Pfam" id="PF00171">
    <property type="entry name" value="Aldedh"/>
    <property type="match status" value="1"/>
</dbReference>
<comment type="caution">
    <text evidence="6">The sequence shown here is derived from an EMBL/GenBank/DDBJ whole genome shotgun (WGS) entry which is preliminary data.</text>
</comment>
<dbReference type="AlphaFoldDB" id="A0A557RF85"/>
<dbReference type="InterPro" id="IPR016163">
    <property type="entry name" value="Ald_DH_C"/>
</dbReference>
<evidence type="ECO:0000259" key="5">
    <source>
        <dbReference type="Pfam" id="PF00171"/>
    </source>
</evidence>
<dbReference type="SUPFAM" id="SSF53720">
    <property type="entry name" value="ALDH-like"/>
    <property type="match status" value="1"/>
</dbReference>
<gene>
    <name evidence="6" type="ORF">FPL11_09235</name>
</gene>
<accession>A0A557RF85</accession>
<proteinExistence type="inferred from homology"/>
<organism evidence="6 7">
    <name type="scientific">Spiribacter aquaticus</name>
    <dbReference type="NCBI Taxonomy" id="1935996"/>
    <lineage>
        <taxon>Bacteria</taxon>
        <taxon>Pseudomonadati</taxon>
        <taxon>Pseudomonadota</taxon>
        <taxon>Gammaproteobacteria</taxon>
        <taxon>Chromatiales</taxon>
        <taxon>Ectothiorhodospiraceae</taxon>
        <taxon>Spiribacter</taxon>
    </lineage>
</organism>
<sequence>MYTFGSFINGEWQPGTGEVFETVDPSAPGTCVGRYSPTSTAGLRTAMDAARRGQAEWAALPPAERSRRVVALLDAVEARTEDIARAVTLEQGKPIAESRGETGKSLREARFMAGEAIRGHSAVMPAQKPDCRNMVLRRPRGVIAAITPWNFPILTPMRKIAPALAHGNAIILKPSELTPAPACLIAEAAEEFLPAGALQIVHGGGEVGAALVSDAAVDGVTFTGSVETGRRIYAAAAQNLAELSLELGGKNAVVINDTDDLERCLDQVFGAACQCAGQRCTAISRVIVADALHDAVIDGLRARAKAQVVGAGIDPATTLGPLINQDQFQRVSGFVERAVEAGAHVVAGGRAIQVDSAPDGFFYPATVLRDVEPSMEIAREEVFGPVISVMRYTEFDTAMRLLNDVDFGLTSSLFSNDSALIQRFLDESQNGMLHVNHGTIPDDHMPFGGIRHSGVGAYSVGPSAVNFYTTEHSAYLQSPGGI</sequence>
<dbReference type="PROSITE" id="PS00687">
    <property type="entry name" value="ALDEHYDE_DEHYDR_GLU"/>
    <property type="match status" value="1"/>
</dbReference>
<dbReference type="EMBL" id="VMKP01000004">
    <property type="protein sequence ID" value="TVO63828.1"/>
    <property type="molecule type" value="Genomic_DNA"/>
</dbReference>
<name>A0A557RF85_9GAMM</name>
<dbReference type="FunFam" id="3.40.605.10:FF:000007">
    <property type="entry name" value="NAD/NADP-dependent betaine aldehyde dehydrogenase"/>
    <property type="match status" value="1"/>
</dbReference>
<dbReference type="Proteomes" id="UP000316688">
    <property type="component" value="Unassembled WGS sequence"/>
</dbReference>